<feature type="chain" id="PRO_5026218792" description="SnoaL-like domain-containing protein" evidence="1">
    <location>
        <begin position="21"/>
        <end position="160"/>
    </location>
</feature>
<reference evidence="3" key="4">
    <citation type="submission" date="2024-05" db="EMBL/GenBank/DDBJ databases">
        <authorList>
            <person name="Sun Q."/>
            <person name="Zhou Y."/>
        </authorList>
    </citation>
    <scope>NUCLEOTIDE SEQUENCE</scope>
    <source>
        <strain evidence="3">CGMCC 1.15931</strain>
    </source>
</reference>
<feature type="domain" description="SnoaL-like" evidence="2">
    <location>
        <begin position="37"/>
        <end position="159"/>
    </location>
</feature>
<dbReference type="Proteomes" id="UP000430634">
    <property type="component" value="Unassembled WGS sequence"/>
</dbReference>
<accession>A0A6I3SXB4</accession>
<dbReference type="InterPro" id="IPR037401">
    <property type="entry name" value="SnoaL-like"/>
</dbReference>
<dbReference type="InterPro" id="IPR032710">
    <property type="entry name" value="NTF2-like_dom_sf"/>
</dbReference>
<evidence type="ECO:0000313" key="3">
    <source>
        <dbReference type="EMBL" id="GGB83707.1"/>
    </source>
</evidence>
<feature type="signal peptide" evidence="1">
    <location>
        <begin position="1"/>
        <end position="20"/>
    </location>
</feature>
<evidence type="ECO:0000313" key="5">
    <source>
        <dbReference type="Proteomes" id="UP000430634"/>
    </source>
</evidence>
<keyword evidence="6" id="KW-1185">Reference proteome</keyword>
<dbReference type="EMBL" id="WNKZ01000033">
    <property type="protein sequence ID" value="MTV53679.1"/>
    <property type="molecule type" value="Genomic_DNA"/>
</dbReference>
<dbReference type="Gene3D" id="3.10.450.50">
    <property type="match status" value="1"/>
</dbReference>
<evidence type="ECO:0000313" key="4">
    <source>
        <dbReference type="EMBL" id="MTV53679.1"/>
    </source>
</evidence>
<dbReference type="Proteomes" id="UP000622638">
    <property type="component" value="Unassembled WGS sequence"/>
</dbReference>
<name>A0A6I3SXB4_9BURK</name>
<dbReference type="AlphaFoldDB" id="A0A6I3SXB4"/>
<reference evidence="3" key="1">
    <citation type="journal article" date="2014" name="Int. J. Syst. Evol. Microbiol.">
        <title>Complete genome of a new Firmicutes species belonging to the dominant human colonic microbiota ('Ruminococcus bicirculans') reveals two chromosomes and a selective capacity to utilize plant glucans.</title>
        <authorList>
            <consortium name="NISC Comparative Sequencing Program"/>
            <person name="Wegmann U."/>
            <person name="Louis P."/>
            <person name="Goesmann A."/>
            <person name="Henrissat B."/>
            <person name="Duncan S.H."/>
            <person name="Flint H.J."/>
        </authorList>
    </citation>
    <scope>NUCLEOTIDE SEQUENCE</scope>
    <source>
        <strain evidence="3">CGMCC 1.15931</strain>
    </source>
</reference>
<evidence type="ECO:0000256" key="1">
    <source>
        <dbReference type="SAM" id="SignalP"/>
    </source>
</evidence>
<reference evidence="6" key="2">
    <citation type="journal article" date="2019" name="Int. J. Syst. Evol. Microbiol.">
        <title>The Global Catalogue of Microorganisms (GCM) 10K type strain sequencing project: providing services to taxonomists for standard genome sequencing and annotation.</title>
        <authorList>
            <consortium name="The Broad Institute Genomics Platform"/>
            <consortium name="The Broad Institute Genome Sequencing Center for Infectious Disease"/>
            <person name="Wu L."/>
            <person name="Ma J."/>
        </authorList>
    </citation>
    <scope>NUCLEOTIDE SEQUENCE [LARGE SCALE GENOMIC DNA]</scope>
    <source>
        <strain evidence="6">CGMCC 1.15931</strain>
    </source>
</reference>
<dbReference type="EMBL" id="BMKG01000001">
    <property type="protein sequence ID" value="GGB83707.1"/>
    <property type="molecule type" value="Genomic_DNA"/>
</dbReference>
<evidence type="ECO:0000313" key="6">
    <source>
        <dbReference type="Proteomes" id="UP000622638"/>
    </source>
</evidence>
<sequence length="160" mass="17309">MTRFLALCLLLAACMQPAAAAAAATAASDDPQAVAQINRIVQDFQAAIVARDGKALEAMFLAHDNSWLTVASAAIKVPAGKSRLRASTYKEFADFVANSKLPVEERFYNVRVHSNGSVGMVYFDFDFLVDGKVTNKGSESWHLVLTEEGWKISSMVYSAG</sequence>
<comment type="caution">
    <text evidence="4">The sequence shown here is derived from an EMBL/GenBank/DDBJ whole genome shotgun (WGS) entry which is preliminary data.</text>
</comment>
<dbReference type="RefSeq" id="WP_155470984.1">
    <property type="nucleotide sequence ID" value="NZ_BMKG01000001.1"/>
</dbReference>
<gene>
    <name evidence="3" type="ORF">GCM10011572_02030</name>
    <name evidence="4" type="ORF">GM672_13170</name>
</gene>
<reference evidence="4 5" key="3">
    <citation type="submission" date="2019-11" db="EMBL/GenBank/DDBJ databases">
        <title>Type strains purchased from KCTC, JCM and DSMZ.</title>
        <authorList>
            <person name="Lu H."/>
        </authorList>
    </citation>
    <scope>NUCLEOTIDE SEQUENCE [LARGE SCALE GENOMIC DNA]</scope>
    <source>
        <strain evidence="4 5">KCTC 52429</strain>
    </source>
</reference>
<proteinExistence type="predicted"/>
<organism evidence="4 5">
    <name type="scientific">Pseudoduganella buxea</name>
    <dbReference type="NCBI Taxonomy" id="1949069"/>
    <lineage>
        <taxon>Bacteria</taxon>
        <taxon>Pseudomonadati</taxon>
        <taxon>Pseudomonadota</taxon>
        <taxon>Betaproteobacteria</taxon>
        <taxon>Burkholderiales</taxon>
        <taxon>Oxalobacteraceae</taxon>
        <taxon>Telluria group</taxon>
        <taxon>Pseudoduganella</taxon>
    </lineage>
</organism>
<dbReference type="SUPFAM" id="SSF54427">
    <property type="entry name" value="NTF2-like"/>
    <property type="match status" value="1"/>
</dbReference>
<dbReference type="Pfam" id="PF13474">
    <property type="entry name" value="SnoaL_3"/>
    <property type="match status" value="1"/>
</dbReference>
<protein>
    <recommendedName>
        <fullName evidence="2">SnoaL-like domain-containing protein</fullName>
    </recommendedName>
</protein>
<dbReference type="OrthoDB" id="118519at2"/>
<evidence type="ECO:0000259" key="2">
    <source>
        <dbReference type="Pfam" id="PF13474"/>
    </source>
</evidence>
<keyword evidence="1" id="KW-0732">Signal</keyword>